<feature type="signal peptide" evidence="1">
    <location>
        <begin position="1"/>
        <end position="23"/>
    </location>
</feature>
<evidence type="ECO:0000313" key="2">
    <source>
        <dbReference type="EMBL" id="SCC33161.1"/>
    </source>
</evidence>
<proteinExistence type="predicted"/>
<evidence type="ECO:0000256" key="1">
    <source>
        <dbReference type="SAM" id="SignalP"/>
    </source>
</evidence>
<dbReference type="Proteomes" id="UP000242818">
    <property type="component" value="Unassembled WGS sequence"/>
</dbReference>
<evidence type="ECO:0008006" key="4">
    <source>
        <dbReference type="Google" id="ProtNLM"/>
    </source>
</evidence>
<name>A0A1C4DPE5_9BACT</name>
<dbReference type="OrthoDB" id="675330at2"/>
<keyword evidence="1" id="KW-0732">Signal</keyword>
<keyword evidence="3" id="KW-1185">Reference proteome</keyword>
<dbReference type="AlphaFoldDB" id="A0A1C4DPE5"/>
<dbReference type="STRING" id="1335309.GA0116948_10628"/>
<accession>A0A1C4DPE5</accession>
<sequence>MKSLKIILFILFGLIGSTAAVRAQDEPRPEALEKIRSMQIAYLSKELDLTQDEAQKFWPVYNQYSKEVEALITERKQTMQQIHKSSTSAEDPSAQVSSELAYQQRMVDIKTRYKDQFMRVLPPQKVNTLYRAERDFRAQLIRQLKERQEGRPGGFRRMRQ</sequence>
<organism evidence="2 3">
    <name type="scientific">Chitinophaga costaii</name>
    <dbReference type="NCBI Taxonomy" id="1335309"/>
    <lineage>
        <taxon>Bacteria</taxon>
        <taxon>Pseudomonadati</taxon>
        <taxon>Bacteroidota</taxon>
        <taxon>Chitinophagia</taxon>
        <taxon>Chitinophagales</taxon>
        <taxon>Chitinophagaceae</taxon>
        <taxon>Chitinophaga</taxon>
    </lineage>
</organism>
<dbReference type="EMBL" id="FMAR01000006">
    <property type="protein sequence ID" value="SCC33161.1"/>
    <property type="molecule type" value="Genomic_DNA"/>
</dbReference>
<feature type="chain" id="PRO_5008690632" description="LTXXQ motif family protein" evidence="1">
    <location>
        <begin position="24"/>
        <end position="160"/>
    </location>
</feature>
<gene>
    <name evidence="2" type="ORF">GA0116948_10628</name>
</gene>
<evidence type="ECO:0000313" key="3">
    <source>
        <dbReference type="Proteomes" id="UP000242818"/>
    </source>
</evidence>
<reference evidence="2 3" key="1">
    <citation type="submission" date="2016-08" db="EMBL/GenBank/DDBJ databases">
        <authorList>
            <person name="Seilhamer J.J."/>
        </authorList>
    </citation>
    <scope>NUCLEOTIDE SEQUENCE [LARGE SCALE GENOMIC DNA]</scope>
    <source>
        <strain evidence="2 3">A37T2</strain>
    </source>
</reference>
<dbReference type="RefSeq" id="WP_089711834.1">
    <property type="nucleotide sequence ID" value="NZ_FMAR01000006.1"/>
</dbReference>
<protein>
    <recommendedName>
        <fullName evidence="4">LTXXQ motif family protein</fullName>
    </recommendedName>
</protein>